<dbReference type="InterPro" id="IPR020843">
    <property type="entry name" value="ER"/>
</dbReference>
<comment type="caution">
    <text evidence="2">The sequence shown here is derived from an EMBL/GenBank/DDBJ whole genome shotgun (WGS) entry which is preliminary data.</text>
</comment>
<dbReference type="CDD" id="cd08267">
    <property type="entry name" value="MDR1"/>
    <property type="match status" value="1"/>
</dbReference>
<evidence type="ECO:0000313" key="3">
    <source>
        <dbReference type="Proteomes" id="UP001337305"/>
    </source>
</evidence>
<organism evidence="2 3">
    <name type="scientific">Flavivirga spongiicola</name>
    <dbReference type="NCBI Taxonomy" id="421621"/>
    <lineage>
        <taxon>Bacteria</taxon>
        <taxon>Pseudomonadati</taxon>
        <taxon>Bacteroidota</taxon>
        <taxon>Flavobacteriia</taxon>
        <taxon>Flavobacteriales</taxon>
        <taxon>Flavobacteriaceae</taxon>
        <taxon>Flavivirga</taxon>
    </lineage>
</organism>
<dbReference type="InterPro" id="IPR050700">
    <property type="entry name" value="YIM1/Zinc_Alcohol_DH_Fams"/>
</dbReference>
<dbReference type="EMBL" id="JAODOP010000001">
    <property type="protein sequence ID" value="MEF3831878.1"/>
    <property type="molecule type" value="Genomic_DNA"/>
</dbReference>
<sequence>MAKMKAILCTNYGSPEVLQLGEVKKPVPQDNEVLAKIHATAVTASDCFIRELKVPGNPSFPKKQLMKFMMRLFIGFSKPRNPIIGLVFSGVIESVGKSIKQYKKGDAIYGFTGVSRGTYAEYKYTSAKEIARGEIALKPNNVSHEEAVAIVYGGVLATHFMRDANLQNGQKVLIYGASGSIGTIVVQLAKYFGVEVTAVCSASNFDLMKSLGADKLIDYTKEDATNLLEEYDFILDAVGKNKSSKLKTQLKKTLSHHGKYVSVDDGLLKIQPDYLVRLKELTEAGCIKAVIDKQYPFEAIVKAHRYVDKGHKKGNVVIKL</sequence>
<dbReference type="InterPro" id="IPR011032">
    <property type="entry name" value="GroES-like_sf"/>
</dbReference>
<dbReference type="SUPFAM" id="SSF50129">
    <property type="entry name" value="GroES-like"/>
    <property type="match status" value="1"/>
</dbReference>
<dbReference type="SUPFAM" id="SSF51735">
    <property type="entry name" value="NAD(P)-binding Rossmann-fold domains"/>
    <property type="match status" value="1"/>
</dbReference>
<dbReference type="PANTHER" id="PTHR11695">
    <property type="entry name" value="ALCOHOL DEHYDROGENASE RELATED"/>
    <property type="match status" value="1"/>
</dbReference>
<reference evidence="2 3" key="1">
    <citation type="submission" date="2022-09" db="EMBL/GenBank/DDBJ databases">
        <title>Genome sequencing of Flavivirga sp. MEBiC05379.</title>
        <authorList>
            <person name="Oh H.-M."/>
            <person name="Kwon K.K."/>
            <person name="Park M.J."/>
            <person name="Yang S.-H."/>
        </authorList>
    </citation>
    <scope>NUCLEOTIDE SEQUENCE [LARGE SCALE GENOMIC DNA]</scope>
    <source>
        <strain evidence="2 3">MEBiC05379</strain>
    </source>
</reference>
<dbReference type="Proteomes" id="UP001337305">
    <property type="component" value="Unassembled WGS sequence"/>
</dbReference>
<dbReference type="InterPro" id="IPR013154">
    <property type="entry name" value="ADH-like_N"/>
</dbReference>
<proteinExistence type="predicted"/>
<dbReference type="SMART" id="SM00829">
    <property type="entry name" value="PKS_ER"/>
    <property type="match status" value="1"/>
</dbReference>
<protein>
    <submittedName>
        <fullName evidence="2">NAD(P)-dependent alcohol dehydrogenase</fullName>
    </submittedName>
</protein>
<dbReference type="InterPro" id="IPR013149">
    <property type="entry name" value="ADH-like_C"/>
</dbReference>
<dbReference type="Gene3D" id="3.90.180.10">
    <property type="entry name" value="Medium-chain alcohol dehydrogenases, catalytic domain"/>
    <property type="match status" value="1"/>
</dbReference>
<dbReference type="Gene3D" id="3.40.50.720">
    <property type="entry name" value="NAD(P)-binding Rossmann-like Domain"/>
    <property type="match status" value="1"/>
</dbReference>
<keyword evidence="3" id="KW-1185">Reference proteome</keyword>
<evidence type="ECO:0000313" key="2">
    <source>
        <dbReference type="EMBL" id="MEF3831878.1"/>
    </source>
</evidence>
<dbReference type="Pfam" id="PF00107">
    <property type="entry name" value="ADH_zinc_N"/>
    <property type="match status" value="1"/>
</dbReference>
<gene>
    <name evidence="2" type="ORF">N1F79_01945</name>
</gene>
<dbReference type="PANTHER" id="PTHR11695:SF648">
    <property type="entry name" value="ZINC-BINDING OXIDOREDUCTASE"/>
    <property type="match status" value="1"/>
</dbReference>
<feature type="domain" description="Enoyl reductase (ER)" evidence="1">
    <location>
        <begin position="13"/>
        <end position="318"/>
    </location>
</feature>
<dbReference type="RefSeq" id="WP_303308876.1">
    <property type="nucleotide sequence ID" value="NZ_JAODOP010000001.1"/>
</dbReference>
<name>A0ABU7XMD3_9FLAO</name>
<dbReference type="InterPro" id="IPR036291">
    <property type="entry name" value="NAD(P)-bd_dom_sf"/>
</dbReference>
<dbReference type="Pfam" id="PF08240">
    <property type="entry name" value="ADH_N"/>
    <property type="match status" value="1"/>
</dbReference>
<evidence type="ECO:0000259" key="1">
    <source>
        <dbReference type="SMART" id="SM00829"/>
    </source>
</evidence>
<accession>A0ABU7XMD3</accession>